<keyword evidence="2" id="KW-1185">Reference proteome</keyword>
<dbReference type="EMBL" id="UYRU01070885">
    <property type="protein sequence ID" value="VDN20354.1"/>
    <property type="molecule type" value="Genomic_DNA"/>
</dbReference>
<protein>
    <submittedName>
        <fullName evidence="1">Uncharacterized protein</fullName>
    </submittedName>
</protein>
<evidence type="ECO:0000313" key="1">
    <source>
        <dbReference type="EMBL" id="VDN20354.1"/>
    </source>
</evidence>
<name>A0A3P7LTW0_DIBLA</name>
<evidence type="ECO:0000313" key="2">
    <source>
        <dbReference type="Proteomes" id="UP000281553"/>
    </source>
</evidence>
<accession>A0A3P7LTW0</accession>
<reference evidence="1 2" key="1">
    <citation type="submission" date="2018-11" db="EMBL/GenBank/DDBJ databases">
        <authorList>
            <consortium name="Pathogen Informatics"/>
        </authorList>
    </citation>
    <scope>NUCLEOTIDE SEQUENCE [LARGE SCALE GENOMIC DNA]</scope>
</reference>
<organism evidence="1 2">
    <name type="scientific">Dibothriocephalus latus</name>
    <name type="common">Fish tapeworm</name>
    <name type="synonym">Diphyllobothrium latum</name>
    <dbReference type="NCBI Taxonomy" id="60516"/>
    <lineage>
        <taxon>Eukaryota</taxon>
        <taxon>Metazoa</taxon>
        <taxon>Spiralia</taxon>
        <taxon>Lophotrochozoa</taxon>
        <taxon>Platyhelminthes</taxon>
        <taxon>Cestoda</taxon>
        <taxon>Eucestoda</taxon>
        <taxon>Diphyllobothriidea</taxon>
        <taxon>Diphyllobothriidae</taxon>
        <taxon>Dibothriocephalus</taxon>
    </lineage>
</organism>
<dbReference type="OrthoDB" id="77463at2759"/>
<proteinExistence type="predicted"/>
<dbReference type="Gene3D" id="2.30.30.100">
    <property type="match status" value="1"/>
</dbReference>
<dbReference type="AlphaFoldDB" id="A0A3P7LTW0"/>
<sequence>MNEVQQVPYSSVLRIHCGTDVPLTGVFCTLDPVSGNVVLCSLPDDTKAGSETISVISGWSITKVEVLSFAFVGTLFSFRT</sequence>
<dbReference type="Proteomes" id="UP000281553">
    <property type="component" value="Unassembled WGS sequence"/>
</dbReference>
<gene>
    <name evidence="1" type="ORF">DILT_LOCUS13603</name>
</gene>